<dbReference type="GO" id="GO:0004386">
    <property type="term" value="F:helicase activity"/>
    <property type="evidence" value="ECO:0007669"/>
    <property type="project" value="UniProtKB-KW"/>
</dbReference>
<dbReference type="SUPFAM" id="SSF52540">
    <property type="entry name" value="P-loop containing nucleoside triphosphate hydrolases"/>
    <property type="match status" value="1"/>
</dbReference>
<dbReference type="PANTHER" id="PTHR18934:SF221">
    <property type="entry name" value="ATP-DEPENDENT RNA HELICASE DHX34-RELATED"/>
    <property type="match status" value="1"/>
</dbReference>
<dbReference type="Pfam" id="PF21010">
    <property type="entry name" value="HA2_C"/>
    <property type="match status" value="1"/>
</dbReference>
<dbReference type="Pfam" id="PF07717">
    <property type="entry name" value="OB_NTP_bind"/>
    <property type="match status" value="1"/>
</dbReference>
<evidence type="ECO:0000256" key="5">
    <source>
        <dbReference type="SAM" id="MobiDB-lite"/>
    </source>
</evidence>
<evidence type="ECO:0000259" key="6">
    <source>
        <dbReference type="PROSITE" id="PS51192"/>
    </source>
</evidence>
<dbReference type="Gene3D" id="3.40.50.300">
    <property type="entry name" value="P-loop containing nucleotide triphosphate hydrolases"/>
    <property type="match status" value="2"/>
</dbReference>
<evidence type="ECO:0000259" key="7">
    <source>
        <dbReference type="PROSITE" id="PS51194"/>
    </source>
</evidence>
<evidence type="ECO:0000256" key="2">
    <source>
        <dbReference type="ARBA" id="ARBA00022801"/>
    </source>
</evidence>
<dbReference type="Pfam" id="PF00270">
    <property type="entry name" value="DEAD"/>
    <property type="match status" value="1"/>
</dbReference>
<dbReference type="CDD" id="cd17979">
    <property type="entry name" value="DEXHc_DHX34"/>
    <property type="match status" value="1"/>
</dbReference>
<dbReference type="InterPro" id="IPR014001">
    <property type="entry name" value="Helicase_ATP-bd"/>
</dbReference>
<dbReference type="PANTHER" id="PTHR18934">
    <property type="entry name" value="ATP-DEPENDENT RNA HELICASE"/>
    <property type="match status" value="1"/>
</dbReference>
<feature type="compositionally biased region" description="Low complexity" evidence="5">
    <location>
        <begin position="48"/>
        <end position="57"/>
    </location>
</feature>
<keyword evidence="9" id="KW-1185">Reference proteome</keyword>
<dbReference type="FunFam" id="3.40.50.300:FF:000725">
    <property type="entry name" value="probable ATP-dependent RNA helicase DHX34"/>
    <property type="match status" value="1"/>
</dbReference>
<dbReference type="PROSITE" id="PS51192">
    <property type="entry name" value="HELICASE_ATP_BIND_1"/>
    <property type="match status" value="1"/>
</dbReference>
<evidence type="ECO:0000256" key="4">
    <source>
        <dbReference type="ARBA" id="ARBA00022840"/>
    </source>
</evidence>
<dbReference type="PROSITE" id="PS00690">
    <property type="entry name" value="DEAH_ATP_HELICASE"/>
    <property type="match status" value="1"/>
</dbReference>
<dbReference type="InterPro" id="IPR011545">
    <property type="entry name" value="DEAD/DEAH_box_helicase_dom"/>
</dbReference>
<sequence>MGKYKKYRKEARNYAKEVSNERNDEDNKSDRNEDDDEQDHSTEDPRSYYKSSLSSSKQQEKEQKIPCSWDRYRTSLRKMFFTESEIISGEKEEEDFWAFLRKYEAFQKKRGQNKSYKDEDNSRKLSKKFSLPLNYEKKFKMNYSLSRHALKYLAVSQRDYDRGLTDEKIKEFKQILLYYVDFCQKAKFAKVQKLREDQRNLPIFAYKEKILEEIKQNQVVVVAGDTGCGKSTQIPQYLLEAGYSNIACTQPRRIACISLSKRVGYETFNEYRTQVAYQVRFEKSRTKATRILFLTEGLLLRQLQNDPLLSQYSVVVIDEVHERHIHTDFLLGIMRCIMLQRTDLKIVLMSATINIDLFSSYFEDCPVLRVPGRLYPITLNYKPIGIEEKASRSERLNPGPYIRILQLIDHKYPANERGDLLMFLSGMAEIMAVVEAARAYSEHNKRWIILPLHSSLSIEEQDKVFDIAPDGVRKCIVSTNIAETSVTIDGVRFVVDSGKVKEMSYDSKCSMQKLQEFWISRASAEQRKGRAGRTGPGVCYRLYAESDYDAFQEYSTPEIRRVPLESLILQMCAMGLTDPHKFPFIEPPDSASIENSVVFLKEQKALTENDVLTPIGQMLSQLPVDVVMGKMLIMGSIFRMIDPVLTVAAALSIQSPFTSRAHTDLEATEARKDLESDHGDPFVLLNLYDAWLEIKAEGSQTKKWCKRRGLEEQRFYELSKLRKQFQQLLQDHQLMPKDISESNEYMTADERKKKHAERRMLHKLKRKEQQSSRKRKILKLEDDRYELSENEGDKDENSGDIRDIEFRLTHNLDKLQSSSARKRKLTARDYNLLKIIISSGLYPQMAIADNHNNFKPNSEQAFHTKNKQFVLLHPTGTFSSNPEVLQLKHHDIKKGLNKKDLYSNSHQLLAYVSLLETTKPYLMGTMRVPALQTLLLFASSIDTNSNCSRILCDGWMELKIEDVSAAQKLVTNVVALRNTWLKLIQMKLDDAWNKTEQDTIVYRKMKKLQEILTEKLGDFLSCDISYCIRRVFVAELKISYRGPEEDFSDINTENKPIHPLKGGIRVNDYWTHACLLEDSNSSADLTRSYMKNLWTCPSCNHDFAFNVLQRVSHEEDCCKSKEEEACNELEDKLRQEGHEKLRKNFECDKCQKEFNFTTIEALKHRKLCSIDN</sequence>
<feature type="domain" description="Helicase C-terminal" evidence="7">
    <location>
        <begin position="406"/>
        <end position="575"/>
    </location>
</feature>
<feature type="compositionally biased region" description="Basic and acidic residues" evidence="5">
    <location>
        <begin position="10"/>
        <end position="31"/>
    </location>
</feature>
<dbReference type="Pfam" id="PF00271">
    <property type="entry name" value="Helicase_C"/>
    <property type="match status" value="1"/>
</dbReference>
<evidence type="ECO:0000256" key="1">
    <source>
        <dbReference type="ARBA" id="ARBA00022741"/>
    </source>
</evidence>
<dbReference type="AlphaFoldDB" id="A0A7I8W7L4"/>
<dbReference type="OrthoDB" id="10253254at2759"/>
<dbReference type="InterPro" id="IPR001650">
    <property type="entry name" value="Helicase_C-like"/>
</dbReference>
<keyword evidence="2" id="KW-0378">Hydrolase</keyword>
<keyword evidence="1" id="KW-0547">Nucleotide-binding</keyword>
<dbReference type="FunFam" id="1.20.120.1080:FF:000005">
    <property type="entry name" value="ATP-dependent helicase HrpA"/>
    <property type="match status" value="1"/>
</dbReference>
<keyword evidence="4" id="KW-0067">ATP-binding</keyword>
<dbReference type="InterPro" id="IPR056382">
    <property type="entry name" value="DHX34_Znf-C2H2"/>
</dbReference>
<name>A0A7I8W7L4_9ANNE</name>
<evidence type="ECO:0000313" key="8">
    <source>
        <dbReference type="EMBL" id="CAD5124250.1"/>
    </source>
</evidence>
<dbReference type="GO" id="GO:0003723">
    <property type="term" value="F:RNA binding"/>
    <property type="evidence" value="ECO:0007669"/>
    <property type="project" value="TreeGrafter"/>
</dbReference>
<dbReference type="FunFam" id="3.40.50.300:FF:000540">
    <property type="entry name" value="probable ATP-dependent RNA helicase DHX34"/>
    <property type="match status" value="1"/>
</dbReference>
<evidence type="ECO:0000313" key="9">
    <source>
        <dbReference type="Proteomes" id="UP000549394"/>
    </source>
</evidence>
<dbReference type="InterPro" id="IPR011709">
    <property type="entry name" value="DEAD-box_helicase_OB_fold"/>
</dbReference>
<evidence type="ECO:0000256" key="3">
    <source>
        <dbReference type="ARBA" id="ARBA00022806"/>
    </source>
</evidence>
<proteinExistence type="predicted"/>
<feature type="region of interest" description="Disordered" evidence="5">
    <location>
        <begin position="1"/>
        <end position="64"/>
    </location>
</feature>
<reference evidence="8 9" key="1">
    <citation type="submission" date="2020-08" db="EMBL/GenBank/DDBJ databases">
        <authorList>
            <person name="Hejnol A."/>
        </authorList>
    </citation>
    <scope>NUCLEOTIDE SEQUENCE [LARGE SCALE GENOMIC DNA]</scope>
</reference>
<dbReference type="Gene3D" id="1.20.120.1080">
    <property type="match status" value="1"/>
</dbReference>
<dbReference type="SMART" id="SM00490">
    <property type="entry name" value="HELICc"/>
    <property type="match status" value="1"/>
</dbReference>
<dbReference type="SMART" id="SM00847">
    <property type="entry name" value="HA2"/>
    <property type="match status" value="1"/>
</dbReference>
<dbReference type="Proteomes" id="UP000549394">
    <property type="component" value="Unassembled WGS sequence"/>
</dbReference>
<gene>
    <name evidence="8" type="ORF">DGYR_LOCUS11822</name>
</gene>
<dbReference type="InterPro" id="IPR007502">
    <property type="entry name" value="Helicase-assoc_dom"/>
</dbReference>
<dbReference type="SMART" id="SM00487">
    <property type="entry name" value="DEXDc"/>
    <property type="match status" value="1"/>
</dbReference>
<dbReference type="PROSITE" id="PS51194">
    <property type="entry name" value="HELICASE_CTER"/>
    <property type="match status" value="1"/>
</dbReference>
<dbReference type="GO" id="GO:0005524">
    <property type="term" value="F:ATP binding"/>
    <property type="evidence" value="ECO:0007669"/>
    <property type="project" value="UniProtKB-KW"/>
</dbReference>
<accession>A0A7I8W7L4</accession>
<keyword evidence="3" id="KW-0347">Helicase</keyword>
<dbReference type="InterPro" id="IPR027417">
    <property type="entry name" value="P-loop_NTPase"/>
</dbReference>
<comment type="caution">
    <text evidence="8">The sequence shown here is derived from an EMBL/GenBank/DDBJ whole genome shotgun (WGS) entry which is preliminary data.</text>
</comment>
<organism evidence="8 9">
    <name type="scientific">Dimorphilus gyrociliatus</name>
    <dbReference type="NCBI Taxonomy" id="2664684"/>
    <lineage>
        <taxon>Eukaryota</taxon>
        <taxon>Metazoa</taxon>
        <taxon>Spiralia</taxon>
        <taxon>Lophotrochozoa</taxon>
        <taxon>Annelida</taxon>
        <taxon>Polychaeta</taxon>
        <taxon>Polychaeta incertae sedis</taxon>
        <taxon>Dinophilidae</taxon>
        <taxon>Dimorphilus</taxon>
    </lineage>
</organism>
<dbReference type="InterPro" id="IPR002464">
    <property type="entry name" value="DNA/RNA_helicase_DEAH_CS"/>
</dbReference>
<dbReference type="Pfam" id="PF24485">
    <property type="entry name" value="zf-C2H2_DHX34"/>
    <property type="match status" value="1"/>
</dbReference>
<dbReference type="EMBL" id="CAJFCJ010000020">
    <property type="protein sequence ID" value="CAD5124250.1"/>
    <property type="molecule type" value="Genomic_DNA"/>
</dbReference>
<protein>
    <submittedName>
        <fullName evidence="8">DgyrCDS12547</fullName>
    </submittedName>
</protein>
<dbReference type="GO" id="GO:0016787">
    <property type="term" value="F:hydrolase activity"/>
    <property type="evidence" value="ECO:0007669"/>
    <property type="project" value="UniProtKB-KW"/>
</dbReference>
<feature type="domain" description="Helicase ATP-binding" evidence="6">
    <location>
        <begin position="211"/>
        <end position="371"/>
    </location>
</feature>
<dbReference type="CDD" id="cd18791">
    <property type="entry name" value="SF2_C_RHA"/>
    <property type="match status" value="1"/>
</dbReference>